<feature type="compositionally biased region" description="Basic residues" evidence="1">
    <location>
        <begin position="422"/>
        <end position="437"/>
    </location>
</feature>
<sequence length="437" mass="50873">MELLSKLKSFRQEAYSYLNRAKDATFELMDAVMLTRKADSLADLSLCPVFRRKWSSIYESLQDTRPQRNKLMKLYIKQIKKQKQPILLAGDHTTWSRPNARTLKERTYEHYVHGGFGGKPITVGYGYSTLAFIPEAEGSWALPLRHERITSWENPIDKAVWQLKQVCPHLPCRAISCWDIEYGCAPFIIKTADIEVDKIIRLRSNLCLWTAAPPYCGRGRRRIHGDKFKLLDELTWGEAAHIIELTDEKLGRLKIRLWHELHFRKSPLHPMSVLLVERLNEDGSKRIAKPMWLAFSGESIPPCTEILRLYLRRFGVDHWYRFAKQRLHWTLPKLSTPEQSDRWSDLMPLITWQLWLARDIVKDNPLPWQKKVPKLTPGRVAQSIGGILAVIHTPATSPKPRGKSPGWEPEQTRNRRIIYPIVKKRTKNSNKKKPKPT</sequence>
<protein>
    <recommendedName>
        <fullName evidence="4">Transposase IS701-like DDE domain-containing protein</fullName>
    </recommendedName>
</protein>
<organism evidence="2 3">
    <name type="scientific">Calothrix parasitica NIES-267</name>
    <dbReference type="NCBI Taxonomy" id="1973488"/>
    <lineage>
        <taxon>Bacteria</taxon>
        <taxon>Bacillati</taxon>
        <taxon>Cyanobacteriota</taxon>
        <taxon>Cyanophyceae</taxon>
        <taxon>Nostocales</taxon>
        <taxon>Calotrichaceae</taxon>
        <taxon>Calothrix</taxon>
    </lineage>
</organism>
<dbReference type="SUPFAM" id="SSF53098">
    <property type="entry name" value="Ribonuclease H-like"/>
    <property type="match status" value="1"/>
</dbReference>
<dbReference type="Proteomes" id="UP000218418">
    <property type="component" value="Chromosome"/>
</dbReference>
<accession>A0A1Z4LU09</accession>
<gene>
    <name evidence="2" type="ORF">NIES267_41700</name>
</gene>
<name>A0A1Z4LU09_9CYAN</name>
<dbReference type="InterPro" id="IPR012337">
    <property type="entry name" value="RNaseH-like_sf"/>
</dbReference>
<feature type="region of interest" description="Disordered" evidence="1">
    <location>
        <begin position="392"/>
        <end position="437"/>
    </location>
</feature>
<keyword evidence="3" id="KW-1185">Reference proteome</keyword>
<evidence type="ECO:0008006" key="4">
    <source>
        <dbReference type="Google" id="ProtNLM"/>
    </source>
</evidence>
<dbReference type="EMBL" id="AP018227">
    <property type="protein sequence ID" value="BAY84674.1"/>
    <property type="molecule type" value="Genomic_DNA"/>
</dbReference>
<dbReference type="AlphaFoldDB" id="A0A1Z4LU09"/>
<reference evidence="2 3" key="1">
    <citation type="submission" date="2017-06" db="EMBL/GenBank/DDBJ databases">
        <title>Genome sequencing of cyanobaciteial culture collection at National Institute for Environmental Studies (NIES).</title>
        <authorList>
            <person name="Hirose Y."/>
            <person name="Shimura Y."/>
            <person name="Fujisawa T."/>
            <person name="Nakamura Y."/>
            <person name="Kawachi M."/>
        </authorList>
    </citation>
    <scope>NUCLEOTIDE SEQUENCE [LARGE SCALE GENOMIC DNA]</scope>
    <source>
        <strain evidence="2 3">NIES-267</strain>
    </source>
</reference>
<evidence type="ECO:0000256" key="1">
    <source>
        <dbReference type="SAM" id="MobiDB-lite"/>
    </source>
</evidence>
<evidence type="ECO:0000313" key="3">
    <source>
        <dbReference type="Proteomes" id="UP000218418"/>
    </source>
</evidence>
<dbReference type="NCBIfam" id="NF041680">
    <property type="entry name" value="transp_NF041680"/>
    <property type="match status" value="1"/>
</dbReference>
<evidence type="ECO:0000313" key="2">
    <source>
        <dbReference type="EMBL" id="BAY84674.1"/>
    </source>
</evidence>
<dbReference type="OrthoDB" id="573757at2"/>
<proteinExistence type="predicted"/>